<evidence type="ECO:0000313" key="2">
    <source>
        <dbReference type="EMBL" id="AXF20561.1"/>
    </source>
</evidence>
<reference evidence="2 3" key="1">
    <citation type="journal article" date="2018" name="ISME J.">
        <title>Involvement of Burkholderiaceae and sulfurous volatiles in disease-suppressive soils.</title>
        <authorList>
            <person name="Carrion V.J."/>
            <person name="Cordovez V."/>
            <person name="Tyc O."/>
            <person name="Etalo D.W."/>
            <person name="de Bruijn I."/>
            <person name="de Jager V.C."/>
            <person name="Medema M.H."/>
            <person name="Eberl L."/>
            <person name="Raaijmakers J.M."/>
        </authorList>
    </citation>
    <scope>NUCLEOTIDE SEQUENCE [LARGE SCALE GENOMIC DNA]</scope>
    <source>
        <strain evidence="3">mHSR5</strain>
    </source>
</reference>
<dbReference type="OrthoDB" id="9131220at2"/>
<organism evidence="2 3">
    <name type="scientific">Burkholderia pyrrocinia</name>
    <name type="common">Pseudomonas pyrrocinia</name>
    <dbReference type="NCBI Taxonomy" id="60550"/>
    <lineage>
        <taxon>Bacteria</taxon>
        <taxon>Pseudomonadati</taxon>
        <taxon>Pseudomonadota</taxon>
        <taxon>Betaproteobacteria</taxon>
        <taxon>Burkholderiales</taxon>
        <taxon>Burkholderiaceae</taxon>
        <taxon>Burkholderia</taxon>
        <taxon>Burkholderia cepacia complex</taxon>
    </lineage>
</organism>
<dbReference type="InterPro" id="IPR000421">
    <property type="entry name" value="FA58C"/>
</dbReference>
<dbReference type="AlphaFoldDB" id="A0A2Z5MTK9"/>
<dbReference type="Proteomes" id="UP000253104">
    <property type="component" value="Chromosome mHSR5_A"/>
</dbReference>
<name>A0A2Z5MTK9_BURPY</name>
<dbReference type="Pfam" id="PF00754">
    <property type="entry name" value="F5_F8_type_C"/>
    <property type="match status" value="1"/>
</dbReference>
<gene>
    <name evidence="2" type="ORF">CUJ89_08740</name>
</gene>
<proteinExistence type="predicted"/>
<dbReference type="Gene3D" id="2.60.120.260">
    <property type="entry name" value="Galactose-binding domain-like"/>
    <property type="match status" value="1"/>
</dbReference>
<sequence>MIGLGLSIGRRRLLRAGSGSVPDPYVSARYWRIFMPVPNPVSPKEYLSIGRVWMYRRGQQLTYDGASTSESSAYSDRTAALSFRTTRMEDPQAVADAWTSLVANPVNQWIEVDFGTDREVDEMALLPLTFRNGGRNPHTFAIQCSSDGHAWATVYFASGVDWTDGQPKRVAVPAQLGLAVDLDFVRRPSIPAGWRFARSTTATYFDAKGAQQIANANEARFDHDPATAAPRGLLLEGARTNYFRNSDAVEAWTLFDAAVSTDGTPAVDDRTLARVVTEDNVHALHAASQSVSMAVGPATFTYWHRLRKKGRSAVTLFLADSATTDYCRATFDLASGAVTGQLASGGAWSLNAATIVPLADDWWECRLVGTVTTATTVRGTAYLTDGDQITYLGDGVSGVYAGGGQLELSGFATSSIPTGKTAATRAVDLLANTMPPFVPGDGTMLLDAAFVGVLGGGMFAISLDDGVNNGIGVYKTNGSGALNIYVRNAMPLGITVADGERFRVAIAWTDNGVSASTSINGRAPLAVANPARVSPTAFSVASARGGGFSSNQWARAVQYWPYQIADADLPDLTRL</sequence>
<dbReference type="PROSITE" id="PS50022">
    <property type="entry name" value="FA58C_3"/>
    <property type="match status" value="1"/>
</dbReference>
<evidence type="ECO:0000259" key="1">
    <source>
        <dbReference type="PROSITE" id="PS50022"/>
    </source>
</evidence>
<dbReference type="InterPro" id="IPR008979">
    <property type="entry name" value="Galactose-bd-like_sf"/>
</dbReference>
<feature type="domain" description="F5/8 type C" evidence="1">
    <location>
        <begin position="54"/>
        <end position="154"/>
    </location>
</feature>
<accession>A0A2Z5MTK9</accession>
<dbReference type="SUPFAM" id="SSF49785">
    <property type="entry name" value="Galactose-binding domain-like"/>
    <property type="match status" value="1"/>
</dbReference>
<evidence type="ECO:0000313" key="3">
    <source>
        <dbReference type="Proteomes" id="UP000253104"/>
    </source>
</evidence>
<protein>
    <recommendedName>
        <fullName evidence="1">F5/8 type C domain-containing protein</fullName>
    </recommendedName>
</protein>
<dbReference type="EMBL" id="CP024902">
    <property type="protein sequence ID" value="AXF20561.1"/>
    <property type="molecule type" value="Genomic_DNA"/>
</dbReference>